<evidence type="ECO:0000313" key="2">
    <source>
        <dbReference type="EMBL" id="UPQ79457.1"/>
    </source>
</evidence>
<feature type="transmembrane region" description="Helical" evidence="1">
    <location>
        <begin position="176"/>
        <end position="197"/>
    </location>
</feature>
<feature type="transmembrane region" description="Helical" evidence="1">
    <location>
        <begin position="12"/>
        <end position="32"/>
    </location>
</feature>
<accession>A0ABY4KF72</accession>
<reference evidence="2" key="1">
    <citation type="submission" date="2022-04" db="EMBL/GenBank/DDBJ databases">
        <title>Consumption of N2O by Flavobacterium azooxidireducens sp. nov. isolated from Decomposing Leaf Litter of Phragmites australis (Cav.).</title>
        <authorList>
            <person name="Behrendt U."/>
            <person name="Spanner T."/>
            <person name="Augustin J."/>
            <person name="Horn M.A."/>
            <person name="Kolb S."/>
            <person name="Ulrich A."/>
        </authorList>
    </citation>
    <scope>NUCLEOTIDE SEQUENCE</scope>
    <source>
        <strain evidence="2">IGB 4-14</strain>
    </source>
</reference>
<evidence type="ECO:0000313" key="3">
    <source>
        <dbReference type="Proteomes" id="UP000830583"/>
    </source>
</evidence>
<proteinExistence type="predicted"/>
<sequence>MKINKKILAREFVFFIICLVIFILSFLFIFPYNYITQNQSANLIEEINKKNTFIDSLQNINIKKTEIQKHFTNSYVKEFDGVPDSETNTELWNILERIVKADSVKYKWKNKWEKTLVNFNIKMGYKSPEEFTKFIKSNVINSSDLELIEKNKKEIKFLKSEQLEKQNNFIEINEQFRISLFVLLISFFILFIVRYLIYGTKWSLKVLNESQDK</sequence>
<dbReference type="EMBL" id="CP096205">
    <property type="protein sequence ID" value="UPQ79457.1"/>
    <property type="molecule type" value="Genomic_DNA"/>
</dbReference>
<dbReference type="Proteomes" id="UP000830583">
    <property type="component" value="Chromosome"/>
</dbReference>
<keyword evidence="1" id="KW-1133">Transmembrane helix</keyword>
<organism evidence="2 3">
    <name type="scientific">Flavobacterium azooxidireducens</name>
    <dbReference type="NCBI Taxonomy" id="1871076"/>
    <lineage>
        <taxon>Bacteria</taxon>
        <taxon>Pseudomonadati</taxon>
        <taxon>Bacteroidota</taxon>
        <taxon>Flavobacteriia</taxon>
        <taxon>Flavobacteriales</taxon>
        <taxon>Flavobacteriaceae</taxon>
        <taxon>Flavobacterium</taxon>
    </lineage>
</organism>
<keyword evidence="3" id="KW-1185">Reference proteome</keyword>
<name>A0ABY4KF72_9FLAO</name>
<protein>
    <submittedName>
        <fullName evidence="2">Uncharacterized protein</fullName>
    </submittedName>
</protein>
<keyword evidence="1" id="KW-0812">Transmembrane</keyword>
<keyword evidence="1" id="KW-0472">Membrane</keyword>
<evidence type="ECO:0000256" key="1">
    <source>
        <dbReference type="SAM" id="Phobius"/>
    </source>
</evidence>
<gene>
    <name evidence="2" type="ORF">M0M57_01145</name>
</gene>
<dbReference type="RefSeq" id="WP_248434597.1">
    <property type="nucleotide sequence ID" value="NZ_CP096205.1"/>
</dbReference>